<dbReference type="PATRIC" id="fig|1430899.3.peg.447"/>
<gene>
    <name evidence="1" type="ORF">X560_0435</name>
</gene>
<organism evidence="1 2">
    <name type="scientific">Listeria fleischmannii 1991</name>
    <dbReference type="NCBI Taxonomy" id="1430899"/>
    <lineage>
        <taxon>Bacteria</taxon>
        <taxon>Bacillati</taxon>
        <taxon>Bacillota</taxon>
        <taxon>Bacilli</taxon>
        <taxon>Bacillales</taxon>
        <taxon>Listeriaceae</taxon>
        <taxon>Listeria</taxon>
    </lineage>
</organism>
<keyword evidence="2" id="KW-1185">Reference proteome</keyword>
<dbReference type="RefSeq" id="WP_007472592.1">
    <property type="nucleotide sequence ID" value="NZ_KQ130610.1"/>
</dbReference>
<dbReference type="Proteomes" id="UP000052258">
    <property type="component" value="Unassembled WGS sequence"/>
</dbReference>
<proteinExistence type="predicted"/>
<evidence type="ECO:0000313" key="2">
    <source>
        <dbReference type="Proteomes" id="UP000052258"/>
    </source>
</evidence>
<dbReference type="OrthoDB" id="9942546at2"/>
<protein>
    <submittedName>
        <fullName evidence="1">Uncharacterized protein</fullName>
    </submittedName>
</protein>
<reference evidence="1 2" key="1">
    <citation type="journal article" date="2015" name="Genome Biol. Evol.">
        <title>Comparative Genomics of Listeria Sensu Lato: Genus-Wide Differences in Evolutionary Dynamics and the Progressive Gain of Complex, Potentially Pathogenicity-Related Traits through Lateral Gene Transfer.</title>
        <authorList>
            <person name="Chiara M."/>
            <person name="Caruso M."/>
            <person name="D'Erchia A.M."/>
            <person name="Manzari C."/>
            <person name="Fraccalvieri R."/>
            <person name="Goffredo E."/>
            <person name="Latorre L."/>
            <person name="Miccolupo A."/>
            <person name="Padalino I."/>
            <person name="Santagada G."/>
            <person name="Chiocco D."/>
            <person name="Pesole G."/>
            <person name="Horner D.S."/>
            <person name="Parisi A."/>
        </authorList>
    </citation>
    <scope>NUCLEOTIDE SEQUENCE [LARGE SCALE GENOMIC DNA]</scope>
    <source>
        <strain evidence="1 2">1991</strain>
    </source>
</reference>
<sequence length="143" mass="16494">MNQEKAALILERSLKRLESEVEQTLSGYVTPFLGENSENRLKLGYLMLFSTRFLRDVRKNGVIRLLLDEELENGRNKRVLGLLGQQFVAENEADVRRLELVEQDGESNFISKDLGQYSLEELHQLALDLQLLVVAEKLSDKRF</sequence>
<comment type="caution">
    <text evidence="1">The sequence shown here is derived from an EMBL/GenBank/DDBJ whole genome shotgun (WGS) entry which is preliminary data.</text>
</comment>
<accession>A0A0J8GIC8</accession>
<name>A0A0J8GIC8_9LIST</name>
<dbReference type="AlphaFoldDB" id="A0A0J8GIC8"/>
<dbReference type="EMBL" id="AZHO01000006">
    <property type="protein sequence ID" value="KMT60744.1"/>
    <property type="molecule type" value="Genomic_DNA"/>
</dbReference>
<evidence type="ECO:0000313" key="1">
    <source>
        <dbReference type="EMBL" id="KMT60744.1"/>
    </source>
</evidence>